<feature type="compositionally biased region" description="Pro residues" evidence="1">
    <location>
        <begin position="609"/>
        <end position="633"/>
    </location>
</feature>
<keyword evidence="5" id="KW-1185">Reference proteome</keyword>
<feature type="transmembrane region" description="Helical" evidence="2">
    <location>
        <begin position="360"/>
        <end position="384"/>
    </location>
</feature>
<feature type="compositionally biased region" description="Basic and acidic residues" evidence="1">
    <location>
        <begin position="764"/>
        <end position="776"/>
    </location>
</feature>
<comment type="caution">
    <text evidence="4">The sequence shown here is derived from an EMBL/GenBank/DDBJ whole genome shotgun (WGS) entry which is preliminary data.</text>
</comment>
<feature type="region of interest" description="Disordered" evidence="1">
    <location>
        <begin position="298"/>
        <end position="327"/>
    </location>
</feature>
<keyword evidence="2" id="KW-1133">Transmembrane helix</keyword>
<evidence type="ECO:0000256" key="2">
    <source>
        <dbReference type="SAM" id="Phobius"/>
    </source>
</evidence>
<dbReference type="EMBL" id="MU839828">
    <property type="protein sequence ID" value="KAK1759502.1"/>
    <property type="molecule type" value="Genomic_DNA"/>
</dbReference>
<feature type="compositionally biased region" description="Pro residues" evidence="1">
    <location>
        <begin position="414"/>
        <end position="423"/>
    </location>
</feature>
<evidence type="ECO:0000313" key="4">
    <source>
        <dbReference type="EMBL" id="KAK1759502.1"/>
    </source>
</evidence>
<dbReference type="PANTHER" id="PTHR42078">
    <property type="entry name" value="GLUCAN 1, 4-ALPHA-GLUCOSIDASE"/>
    <property type="match status" value="1"/>
</dbReference>
<feature type="domain" description="DUF7820" evidence="3">
    <location>
        <begin position="404"/>
        <end position="789"/>
    </location>
</feature>
<feature type="compositionally biased region" description="Basic and acidic residues" evidence="1">
    <location>
        <begin position="659"/>
        <end position="670"/>
    </location>
</feature>
<sequence length="791" mass="84787">MDPASNKSGELERRISTRNSVRISISGADDDFDVAGMVSDGFRPSQNDYGAQQPSFSASVSSIALPHAPAAGAGESQEAPETFSNRPSSIAKPHRPHESLSLRHDGGMGPIDESSSSTLTRTSSLSTETNTYVPSVDVPYHGPSGPSHPYGMYTQNVRVARTMSMTTSSTEPVSESSYAGPRGPAHPYGLYTQDTTAQGGIPPVPIPIGFHGLPDRYQRRIGPDGEDIADIIGPDGHTEQLPPYSRYPDEAYVRKVRDLEDPPAPIGGGATIVPVVPPLQTSGLQAIPGAGGIGLATRNPEFESMDDLGSPQSRHSSRSFTSDGSQHEINLAAKGISEKEEPRRPAKSWLKRRLWGVVPVWTILLTLSVMALMGIILGSVVAVFMSKDKRPRKDGTQEPSTSSTATSTFDATPIPTPTDLPPLPTGNFSMPLMTSRVLSSCFVETTLAQAWQCHLVISGLRLSIAKTKQDSLGDYTAAITCNTSRTVQNNVYSYGEQPFLIDKPLPLELVNDTFDTGRGPAWFKMLSYNKTVIIPEGTLSPPGGPPPPPAGKKHRVRRDGPSKYPIGATDFKRKGIISEGAKPWLCTWPETYLEVFIYAQQNSSIASIKPPPPPAPTPAASPMPPMTSGPPSPAQTGWTDPNGITKYPANPGPTNWPDGHPEGKPNEASKDGAPNPTNSAESSLSSGVFGPIDTNDYFTPPPPAYPRVIKVEERHMHGRSKPSCTQVEIRDGQPAKPVMGPDKKPIVIEIEEMAPPPPDTTGELGRRDSQFSERDGPPSPANQCGCVWFLT</sequence>
<evidence type="ECO:0000259" key="3">
    <source>
        <dbReference type="Pfam" id="PF25130"/>
    </source>
</evidence>
<gene>
    <name evidence="4" type="ORF">QBC47DRAFT_108943</name>
</gene>
<dbReference type="InterPro" id="IPR056722">
    <property type="entry name" value="DUF7820"/>
</dbReference>
<accession>A0AAJ0BMD4</accession>
<dbReference type="Pfam" id="PF25130">
    <property type="entry name" value="DUF7820"/>
    <property type="match status" value="1"/>
</dbReference>
<keyword evidence="2" id="KW-0812">Transmembrane</keyword>
<keyword evidence="2" id="KW-0472">Membrane</keyword>
<feature type="compositionally biased region" description="Low complexity" evidence="1">
    <location>
        <begin position="113"/>
        <end position="129"/>
    </location>
</feature>
<reference evidence="4" key="1">
    <citation type="submission" date="2023-06" db="EMBL/GenBank/DDBJ databases">
        <title>Genome-scale phylogeny and comparative genomics of the fungal order Sordariales.</title>
        <authorList>
            <consortium name="Lawrence Berkeley National Laboratory"/>
            <person name="Hensen N."/>
            <person name="Bonometti L."/>
            <person name="Westerberg I."/>
            <person name="Brannstrom I.O."/>
            <person name="Guillou S."/>
            <person name="Cros-Aarteil S."/>
            <person name="Calhoun S."/>
            <person name="Haridas S."/>
            <person name="Kuo A."/>
            <person name="Mondo S."/>
            <person name="Pangilinan J."/>
            <person name="Riley R."/>
            <person name="Labutti K."/>
            <person name="Andreopoulos B."/>
            <person name="Lipzen A."/>
            <person name="Chen C."/>
            <person name="Yanf M."/>
            <person name="Daum C."/>
            <person name="Ng V."/>
            <person name="Clum A."/>
            <person name="Steindorff A."/>
            <person name="Ohm R."/>
            <person name="Martin F."/>
            <person name="Silar P."/>
            <person name="Natvig D."/>
            <person name="Lalanne C."/>
            <person name="Gautier V."/>
            <person name="Ament-Velasquez S.L."/>
            <person name="Kruys A."/>
            <person name="Hutchinson M.I."/>
            <person name="Powell A.J."/>
            <person name="Barry K."/>
            <person name="Miller A.N."/>
            <person name="Grigoriev I.V."/>
            <person name="Debuchy R."/>
            <person name="Gladieux P."/>
            <person name="Thoren M.H."/>
            <person name="Johannesson H."/>
        </authorList>
    </citation>
    <scope>NUCLEOTIDE SEQUENCE</scope>
    <source>
        <strain evidence="4">PSN4</strain>
    </source>
</reference>
<organism evidence="4 5">
    <name type="scientific">Echria macrotheca</name>
    <dbReference type="NCBI Taxonomy" id="438768"/>
    <lineage>
        <taxon>Eukaryota</taxon>
        <taxon>Fungi</taxon>
        <taxon>Dikarya</taxon>
        <taxon>Ascomycota</taxon>
        <taxon>Pezizomycotina</taxon>
        <taxon>Sordariomycetes</taxon>
        <taxon>Sordariomycetidae</taxon>
        <taxon>Sordariales</taxon>
        <taxon>Schizotheciaceae</taxon>
        <taxon>Echria</taxon>
    </lineage>
</organism>
<evidence type="ECO:0000256" key="1">
    <source>
        <dbReference type="SAM" id="MobiDB-lite"/>
    </source>
</evidence>
<feature type="region of interest" description="Disordered" evidence="1">
    <location>
        <begin position="536"/>
        <end position="567"/>
    </location>
</feature>
<dbReference type="AlphaFoldDB" id="A0AAJ0BMD4"/>
<protein>
    <recommendedName>
        <fullName evidence="3">DUF7820 domain-containing protein</fullName>
    </recommendedName>
</protein>
<dbReference type="Proteomes" id="UP001239445">
    <property type="component" value="Unassembled WGS sequence"/>
</dbReference>
<feature type="region of interest" description="Disordered" evidence="1">
    <location>
        <begin position="607"/>
        <end position="784"/>
    </location>
</feature>
<evidence type="ECO:0000313" key="5">
    <source>
        <dbReference type="Proteomes" id="UP001239445"/>
    </source>
</evidence>
<feature type="compositionally biased region" description="Basic and acidic residues" evidence="1">
    <location>
        <begin position="96"/>
        <end position="106"/>
    </location>
</feature>
<feature type="compositionally biased region" description="Polar residues" evidence="1">
    <location>
        <begin position="675"/>
        <end position="686"/>
    </location>
</feature>
<dbReference type="PANTHER" id="PTHR42078:SF1">
    <property type="entry name" value="GLUCAN 1, 4-ALPHA-GLUCOSIDASE"/>
    <property type="match status" value="1"/>
</dbReference>
<feature type="region of interest" description="Disordered" evidence="1">
    <location>
        <begin position="27"/>
        <end position="55"/>
    </location>
</feature>
<proteinExistence type="predicted"/>
<feature type="region of interest" description="Disordered" evidence="1">
    <location>
        <begin position="389"/>
        <end position="423"/>
    </location>
</feature>
<name>A0AAJ0BMD4_9PEZI</name>
<feature type="compositionally biased region" description="Polar residues" evidence="1">
    <location>
        <begin position="44"/>
        <end position="55"/>
    </location>
</feature>
<feature type="region of interest" description="Disordered" evidence="1">
    <location>
        <begin position="68"/>
        <end position="136"/>
    </location>
</feature>
<feature type="compositionally biased region" description="Polar residues" evidence="1">
    <location>
        <begin position="310"/>
        <end position="327"/>
    </location>
</feature>